<organism evidence="2 3">
    <name type="scientific">Sparassis crispa</name>
    <dbReference type="NCBI Taxonomy" id="139825"/>
    <lineage>
        <taxon>Eukaryota</taxon>
        <taxon>Fungi</taxon>
        <taxon>Dikarya</taxon>
        <taxon>Basidiomycota</taxon>
        <taxon>Agaricomycotina</taxon>
        <taxon>Agaricomycetes</taxon>
        <taxon>Polyporales</taxon>
        <taxon>Sparassidaceae</taxon>
        <taxon>Sparassis</taxon>
    </lineage>
</organism>
<dbReference type="AlphaFoldDB" id="A0A401GI02"/>
<dbReference type="Proteomes" id="UP000287166">
    <property type="component" value="Unassembled WGS sequence"/>
</dbReference>
<dbReference type="EMBL" id="BFAD01000004">
    <property type="protein sequence ID" value="GBE81735.1"/>
    <property type="molecule type" value="Genomic_DNA"/>
</dbReference>
<feature type="region of interest" description="Disordered" evidence="1">
    <location>
        <begin position="120"/>
        <end position="176"/>
    </location>
</feature>
<dbReference type="InParanoid" id="A0A401GI02"/>
<feature type="compositionally biased region" description="Basic and acidic residues" evidence="1">
    <location>
        <begin position="1"/>
        <end position="24"/>
    </location>
</feature>
<accession>A0A401GI02</accession>
<evidence type="ECO:0000313" key="3">
    <source>
        <dbReference type="Proteomes" id="UP000287166"/>
    </source>
</evidence>
<sequence>MRGHDSRDFRSRSPRRDTNRDSRPRPRSPQPSLHQPSVYVIDVHLMHEKLKQAILPSANIPNNAHDLSVQGRSDVNDPAQQGWCAGNESGLLGRMWYSMARGPTIDEQRLCRWVMPVINSAGDVQDPPQAPNEVNCDDEDDEIDPNDMVGPKEQGSAPGPSATSDIYANMSDDDDW</sequence>
<dbReference type="GeneID" id="38778652"/>
<proteinExistence type="predicted"/>
<dbReference type="OrthoDB" id="3235609at2759"/>
<reference evidence="2 3" key="1">
    <citation type="journal article" date="2018" name="Sci. Rep.">
        <title>Genome sequence of the cauliflower mushroom Sparassis crispa (Hanabiratake) and its association with beneficial usage.</title>
        <authorList>
            <person name="Kiyama R."/>
            <person name="Furutani Y."/>
            <person name="Kawaguchi K."/>
            <person name="Nakanishi T."/>
        </authorList>
    </citation>
    <scope>NUCLEOTIDE SEQUENCE [LARGE SCALE GENOMIC DNA]</scope>
</reference>
<evidence type="ECO:0000313" key="2">
    <source>
        <dbReference type="EMBL" id="GBE81735.1"/>
    </source>
</evidence>
<name>A0A401GI02_9APHY</name>
<feature type="compositionally biased region" description="Acidic residues" evidence="1">
    <location>
        <begin position="135"/>
        <end position="145"/>
    </location>
</feature>
<gene>
    <name evidence="2" type="ORF">SCP_0401060</name>
</gene>
<evidence type="ECO:0000256" key="1">
    <source>
        <dbReference type="SAM" id="MobiDB-lite"/>
    </source>
</evidence>
<feature type="region of interest" description="Disordered" evidence="1">
    <location>
        <begin position="1"/>
        <end position="36"/>
    </location>
</feature>
<comment type="caution">
    <text evidence="2">The sequence shown here is derived from an EMBL/GenBank/DDBJ whole genome shotgun (WGS) entry which is preliminary data.</text>
</comment>
<protein>
    <submittedName>
        <fullName evidence="2">Uncharacterized protein</fullName>
    </submittedName>
</protein>
<keyword evidence="3" id="KW-1185">Reference proteome</keyword>
<dbReference type="RefSeq" id="XP_027612648.1">
    <property type="nucleotide sequence ID" value="XM_027756847.1"/>
</dbReference>